<dbReference type="Proteomes" id="UP001049176">
    <property type="component" value="Chromosome 9"/>
</dbReference>
<evidence type="ECO:0000313" key="2">
    <source>
        <dbReference type="Proteomes" id="UP001049176"/>
    </source>
</evidence>
<evidence type="ECO:0000313" key="1">
    <source>
        <dbReference type="EMBL" id="KAG7087852.1"/>
    </source>
</evidence>
<dbReference type="AlphaFoldDB" id="A0A9P7RQI9"/>
<dbReference type="GeneID" id="66082865"/>
<dbReference type="KEGG" id="more:E1B28_013790"/>
<comment type="caution">
    <text evidence="1">The sequence shown here is derived from an EMBL/GenBank/DDBJ whole genome shotgun (WGS) entry which is preliminary data.</text>
</comment>
<gene>
    <name evidence="1" type="ORF">E1B28_013790</name>
</gene>
<sequence>MHYQALRLFATDYMPSTVISSFPRRLNSFYFTSTGHPNTNDANFFTRVFRPPFPSSPGRPHMHPVVHVVFDDYLPPTDPHSSTYDASLLPSPSISSSTLLVPNQTSRLALKICFLLPAEKTGGSGLSFSLSSYGAYEVSL</sequence>
<name>A0A9P7RQI9_9AGAR</name>
<dbReference type="EMBL" id="CM032189">
    <property type="protein sequence ID" value="KAG7087852.1"/>
    <property type="molecule type" value="Genomic_DNA"/>
</dbReference>
<organism evidence="1 2">
    <name type="scientific">Marasmius oreades</name>
    <name type="common">fairy-ring Marasmius</name>
    <dbReference type="NCBI Taxonomy" id="181124"/>
    <lineage>
        <taxon>Eukaryota</taxon>
        <taxon>Fungi</taxon>
        <taxon>Dikarya</taxon>
        <taxon>Basidiomycota</taxon>
        <taxon>Agaricomycotina</taxon>
        <taxon>Agaricomycetes</taxon>
        <taxon>Agaricomycetidae</taxon>
        <taxon>Agaricales</taxon>
        <taxon>Marasmiineae</taxon>
        <taxon>Marasmiaceae</taxon>
        <taxon>Marasmius</taxon>
    </lineage>
</organism>
<proteinExistence type="predicted"/>
<reference evidence="1" key="1">
    <citation type="journal article" date="2021" name="Genome Biol. Evol.">
        <title>The assembled and annotated genome of the fairy-ring fungus Marasmius oreades.</title>
        <authorList>
            <person name="Hiltunen M."/>
            <person name="Ament-Velasquez S.L."/>
            <person name="Johannesson H."/>
        </authorList>
    </citation>
    <scope>NUCLEOTIDE SEQUENCE</scope>
    <source>
        <strain evidence="1">03SP1</strain>
    </source>
</reference>
<protein>
    <submittedName>
        <fullName evidence="1">Uncharacterized protein</fullName>
    </submittedName>
</protein>
<accession>A0A9P7RQI9</accession>
<keyword evidence="2" id="KW-1185">Reference proteome</keyword>
<dbReference type="RefSeq" id="XP_043004323.1">
    <property type="nucleotide sequence ID" value="XM_043158968.1"/>
</dbReference>